<feature type="region of interest" description="Disordered" evidence="11">
    <location>
        <begin position="361"/>
        <end position="387"/>
    </location>
</feature>
<evidence type="ECO:0000256" key="11">
    <source>
        <dbReference type="SAM" id="MobiDB-lite"/>
    </source>
</evidence>
<sequence>MTSNSSSPNASHSSVTCTEFFRLIQVGNGSVDTWIESQSEFNQLVNHTFVVNLFNRIFVSINGGKNATREVADWLRENCLIETQGRAYIFYVQLIGEIVIAVLSTVSNSAVLVSIATYPSLQTVTNYFVASLSTADLFVGLIGIPCVIAAMNQLPADFSGCLTVNTMIVILTQISIFSLLVIAVERFYAIKYPFEYSRICTPKKAFILIAMTWVLSVLITLLPSFAWNLDKMPKFKGLCNFTDVFDLRYMVFYNFFGCVLSPLIVMIVIYCYIFSVVVRQIRSIEASQLRPRARSSVLHQRPKAGVESQTCEPSRIKFSTYDIDAFKRLEEENEDEGGGAGKKESSDEVILDARKLEGNGGTTWKDLQVDEPSAANNVESRDPGKLPKNRKVSFAVVDDATENRKQSLKKSTGSKWSKDIKAAKWFSIVLLSFIISWIPLHILNCMTVINGIVNFELLTFAILLSHLNSAFNPVLYALGNKKFSIAIKKLLNLKSAKVQAEEFSEY</sequence>
<dbReference type="GO" id="GO:0005886">
    <property type="term" value="C:plasma membrane"/>
    <property type="evidence" value="ECO:0007669"/>
    <property type="project" value="UniProtKB-SubCell"/>
</dbReference>
<feature type="transmembrane region" description="Helical" evidence="12">
    <location>
        <begin position="127"/>
        <end position="150"/>
    </location>
</feature>
<organism evidence="14">
    <name type="scientific">Hirudo verbana</name>
    <dbReference type="NCBI Taxonomy" id="311461"/>
    <lineage>
        <taxon>Eukaryota</taxon>
        <taxon>Metazoa</taxon>
        <taxon>Spiralia</taxon>
        <taxon>Lophotrochozoa</taxon>
        <taxon>Annelida</taxon>
        <taxon>Clitellata</taxon>
        <taxon>Hirudinea</taxon>
        <taxon>Hirudinida</taxon>
        <taxon>Hirudiniformes</taxon>
        <taxon>Hirudinidae</taxon>
        <taxon>Hirudo</taxon>
    </lineage>
</organism>
<reference evidence="14" key="1">
    <citation type="submission" date="2017-09" db="EMBL/GenBank/DDBJ databases">
        <title>ATP Modulation of Neuronal Gap Junctions Circuits in the CNS of the Leech.</title>
        <authorList>
            <person name="Segura O.M."/>
            <person name="Abdulnoor L."/>
            <person name="Hua V.-V."/>
            <person name="Solano M.J."/>
            <person name="Macagno E.R."/>
            <person name="Baker M.W."/>
        </authorList>
    </citation>
    <scope>NUCLEOTIDE SEQUENCE</scope>
</reference>
<keyword evidence="7 10" id="KW-0675">Receptor</keyword>
<evidence type="ECO:0000256" key="6">
    <source>
        <dbReference type="ARBA" id="ARBA00023136"/>
    </source>
</evidence>
<dbReference type="SMART" id="SM01381">
    <property type="entry name" value="7TM_GPCR_Srsx"/>
    <property type="match status" value="1"/>
</dbReference>
<keyword evidence="4 12" id="KW-1133">Transmembrane helix</keyword>
<dbReference type="GO" id="GO:0004930">
    <property type="term" value="F:G protein-coupled receptor activity"/>
    <property type="evidence" value="ECO:0007669"/>
    <property type="project" value="UniProtKB-KW"/>
</dbReference>
<dbReference type="EMBL" id="MF960831">
    <property type="protein sequence ID" value="AXM42355.1"/>
    <property type="molecule type" value="mRNA"/>
</dbReference>
<comment type="subcellular location">
    <subcellularLocation>
        <location evidence="1">Cell membrane</location>
        <topology evidence="1">Multi-pass membrane protein</topology>
    </subcellularLocation>
</comment>
<keyword evidence="2" id="KW-1003">Cell membrane</keyword>
<evidence type="ECO:0000256" key="7">
    <source>
        <dbReference type="ARBA" id="ARBA00023170"/>
    </source>
</evidence>
<keyword evidence="8" id="KW-0325">Glycoprotein</keyword>
<evidence type="ECO:0000259" key="13">
    <source>
        <dbReference type="PROSITE" id="PS50262"/>
    </source>
</evidence>
<dbReference type="PANTHER" id="PTHR24246:SF27">
    <property type="entry name" value="ADENOSINE RECEPTOR, ISOFORM A"/>
    <property type="match status" value="1"/>
</dbReference>
<dbReference type="InterPro" id="IPR000276">
    <property type="entry name" value="GPCR_Rhodpsn"/>
</dbReference>
<dbReference type="SUPFAM" id="SSF81321">
    <property type="entry name" value="Family A G protein-coupled receptor-like"/>
    <property type="match status" value="1"/>
</dbReference>
<dbReference type="InterPro" id="IPR017452">
    <property type="entry name" value="GPCR_Rhodpsn_7TM"/>
</dbReference>
<evidence type="ECO:0000256" key="2">
    <source>
        <dbReference type="ARBA" id="ARBA00022475"/>
    </source>
</evidence>
<dbReference type="PRINTS" id="PR00237">
    <property type="entry name" value="GPCRRHODOPSN"/>
</dbReference>
<keyword evidence="5 10" id="KW-0297">G-protein coupled receptor</keyword>
<accession>A0A346D5P2</accession>
<evidence type="ECO:0000256" key="4">
    <source>
        <dbReference type="ARBA" id="ARBA00022989"/>
    </source>
</evidence>
<dbReference type="PROSITE" id="PS00237">
    <property type="entry name" value="G_PROTEIN_RECEP_F1_1"/>
    <property type="match status" value="1"/>
</dbReference>
<evidence type="ECO:0000256" key="8">
    <source>
        <dbReference type="ARBA" id="ARBA00023180"/>
    </source>
</evidence>
<protein>
    <submittedName>
        <fullName evidence="14">A2</fullName>
    </submittedName>
</protein>
<dbReference type="PANTHER" id="PTHR24246">
    <property type="entry name" value="OLFACTORY RECEPTOR AND ADENOSINE RECEPTOR"/>
    <property type="match status" value="1"/>
</dbReference>
<evidence type="ECO:0000256" key="12">
    <source>
        <dbReference type="SAM" id="Phobius"/>
    </source>
</evidence>
<feature type="transmembrane region" description="Helical" evidence="12">
    <location>
        <begin position="458"/>
        <end position="479"/>
    </location>
</feature>
<feature type="domain" description="G-protein coupled receptors family 1 profile" evidence="13">
    <location>
        <begin position="107"/>
        <end position="476"/>
    </location>
</feature>
<proteinExistence type="evidence at transcript level"/>
<feature type="transmembrane region" description="Helical" evidence="12">
    <location>
        <begin position="88"/>
        <end position="115"/>
    </location>
</feature>
<keyword evidence="6 12" id="KW-0472">Membrane</keyword>
<dbReference type="Pfam" id="PF00001">
    <property type="entry name" value="7tm_1"/>
    <property type="match status" value="1"/>
</dbReference>
<feature type="transmembrane region" description="Helical" evidence="12">
    <location>
        <begin position="162"/>
        <end position="184"/>
    </location>
</feature>
<comment type="similarity">
    <text evidence="10">Belongs to the G-protein coupled receptor 1 family.</text>
</comment>
<evidence type="ECO:0000256" key="9">
    <source>
        <dbReference type="ARBA" id="ARBA00023224"/>
    </source>
</evidence>
<evidence type="ECO:0000256" key="10">
    <source>
        <dbReference type="RuleBase" id="RU000688"/>
    </source>
</evidence>
<name>A0A346D5P2_9ANNE</name>
<evidence type="ECO:0000256" key="1">
    <source>
        <dbReference type="ARBA" id="ARBA00004651"/>
    </source>
</evidence>
<evidence type="ECO:0000313" key="14">
    <source>
        <dbReference type="EMBL" id="AXM42355.1"/>
    </source>
</evidence>
<evidence type="ECO:0000256" key="3">
    <source>
        <dbReference type="ARBA" id="ARBA00022692"/>
    </source>
</evidence>
<feature type="transmembrane region" description="Helical" evidence="12">
    <location>
        <begin position="425"/>
        <end position="452"/>
    </location>
</feature>
<feature type="transmembrane region" description="Helical" evidence="12">
    <location>
        <begin position="205"/>
        <end position="227"/>
    </location>
</feature>
<evidence type="ECO:0000256" key="5">
    <source>
        <dbReference type="ARBA" id="ARBA00023040"/>
    </source>
</evidence>
<keyword evidence="9 10" id="KW-0807">Transducer</keyword>
<keyword evidence="3 10" id="KW-0812">Transmembrane</keyword>
<dbReference type="Gene3D" id="1.20.1070.10">
    <property type="entry name" value="Rhodopsin 7-helix transmembrane proteins"/>
    <property type="match status" value="2"/>
</dbReference>
<dbReference type="PROSITE" id="PS50262">
    <property type="entry name" value="G_PROTEIN_RECEP_F1_2"/>
    <property type="match status" value="1"/>
</dbReference>
<feature type="transmembrane region" description="Helical" evidence="12">
    <location>
        <begin position="247"/>
        <end position="273"/>
    </location>
</feature>
<dbReference type="AlphaFoldDB" id="A0A346D5P2"/>